<name>A0ABW0LP64_9BACL</name>
<evidence type="ECO:0000256" key="1">
    <source>
        <dbReference type="ARBA" id="ARBA00038240"/>
    </source>
</evidence>
<gene>
    <name evidence="3" type="ORF">ACFPPD_02265</name>
</gene>
<accession>A0ABW0LP64</accession>
<dbReference type="InterPro" id="IPR002575">
    <property type="entry name" value="Aminoglycoside_PTrfase"/>
</dbReference>
<dbReference type="EMBL" id="JBHSMH010000005">
    <property type="protein sequence ID" value="MFC5467524.1"/>
    <property type="molecule type" value="Genomic_DNA"/>
</dbReference>
<dbReference type="Proteomes" id="UP001596105">
    <property type="component" value="Unassembled WGS sequence"/>
</dbReference>
<evidence type="ECO:0000313" key="4">
    <source>
        <dbReference type="Proteomes" id="UP001596105"/>
    </source>
</evidence>
<dbReference type="Gene3D" id="3.30.200.20">
    <property type="entry name" value="Phosphorylase Kinase, domain 1"/>
    <property type="match status" value="1"/>
</dbReference>
<dbReference type="SUPFAM" id="SSF56112">
    <property type="entry name" value="Protein kinase-like (PK-like)"/>
    <property type="match status" value="1"/>
</dbReference>
<sequence length="342" mass="38236">MFKQALKHYFPESSWTIEEGASGWNNTTRYVKADGKRWVLRVYETHKDPSKVRFEHELLLALNGLELPFRVPQPILATNGQSYVLLEDGTDRLACLFPYIEGERPQENDPGIAYRLGKASGRLSVALRGLTVTTPSSYPPYYEMDSAHPQAGASKVEAFCVSAPEPFERLREPLSRIGDELRRFRERLPELRSLPHQLIHGDINCSNALAGGKNGREIAAILDFEFGTWDLRAMEFAVLVAGYMNEEESGTEAAAIGSCVEPLLKGAGEEIKLERAEASAIPLLVKLRMLDVFLHFLGRYWDGVDGADVLEEQITSVGKGLKSLARADGELSRLCMRYLFEN</sequence>
<dbReference type="RefSeq" id="WP_209742697.1">
    <property type="nucleotide sequence ID" value="NZ_JBHSMH010000005.1"/>
</dbReference>
<dbReference type="InterPro" id="IPR050249">
    <property type="entry name" value="Pseudomonas-type_ThrB"/>
</dbReference>
<dbReference type="InterPro" id="IPR011009">
    <property type="entry name" value="Kinase-like_dom_sf"/>
</dbReference>
<comment type="similarity">
    <text evidence="1">Belongs to the pseudomonas-type ThrB family.</text>
</comment>
<keyword evidence="4" id="KW-1185">Reference proteome</keyword>
<dbReference type="PANTHER" id="PTHR21064">
    <property type="entry name" value="AMINOGLYCOSIDE PHOSPHOTRANSFERASE DOMAIN-CONTAINING PROTEIN-RELATED"/>
    <property type="match status" value="1"/>
</dbReference>
<organism evidence="3 4">
    <name type="scientific">Cohnella suwonensis</name>
    <dbReference type="NCBI Taxonomy" id="696072"/>
    <lineage>
        <taxon>Bacteria</taxon>
        <taxon>Bacillati</taxon>
        <taxon>Bacillota</taxon>
        <taxon>Bacilli</taxon>
        <taxon>Bacillales</taxon>
        <taxon>Paenibacillaceae</taxon>
        <taxon>Cohnella</taxon>
    </lineage>
</organism>
<reference evidence="4" key="1">
    <citation type="journal article" date="2019" name="Int. J. Syst. Evol. Microbiol.">
        <title>The Global Catalogue of Microorganisms (GCM) 10K type strain sequencing project: providing services to taxonomists for standard genome sequencing and annotation.</title>
        <authorList>
            <consortium name="The Broad Institute Genomics Platform"/>
            <consortium name="The Broad Institute Genome Sequencing Center for Infectious Disease"/>
            <person name="Wu L."/>
            <person name="Ma J."/>
        </authorList>
    </citation>
    <scope>NUCLEOTIDE SEQUENCE [LARGE SCALE GENOMIC DNA]</scope>
    <source>
        <strain evidence="4">CCUG 57113</strain>
    </source>
</reference>
<dbReference type="Pfam" id="PF01636">
    <property type="entry name" value="APH"/>
    <property type="match status" value="1"/>
</dbReference>
<dbReference type="PANTHER" id="PTHR21064:SF6">
    <property type="entry name" value="AMINOGLYCOSIDE PHOSPHOTRANSFERASE DOMAIN-CONTAINING PROTEIN"/>
    <property type="match status" value="1"/>
</dbReference>
<protein>
    <submittedName>
        <fullName evidence="3">Phosphotransferase</fullName>
    </submittedName>
</protein>
<feature type="domain" description="Aminoglycoside phosphotransferase" evidence="2">
    <location>
        <begin position="17"/>
        <end position="248"/>
    </location>
</feature>
<evidence type="ECO:0000259" key="2">
    <source>
        <dbReference type="Pfam" id="PF01636"/>
    </source>
</evidence>
<comment type="caution">
    <text evidence="3">The sequence shown here is derived from an EMBL/GenBank/DDBJ whole genome shotgun (WGS) entry which is preliminary data.</text>
</comment>
<dbReference type="Gene3D" id="3.90.1200.10">
    <property type="match status" value="1"/>
</dbReference>
<proteinExistence type="inferred from homology"/>
<evidence type="ECO:0000313" key="3">
    <source>
        <dbReference type="EMBL" id="MFC5467524.1"/>
    </source>
</evidence>